<keyword evidence="3" id="KW-1185">Reference proteome</keyword>
<feature type="transmembrane region" description="Helical" evidence="1">
    <location>
        <begin position="6"/>
        <end position="26"/>
    </location>
</feature>
<reference evidence="2 3" key="1">
    <citation type="submission" date="2024-06" db="EMBL/GenBank/DDBJ databases">
        <title>The Natural Products Discovery Center: Release of the First 8490 Sequenced Strains for Exploring Actinobacteria Biosynthetic Diversity.</title>
        <authorList>
            <person name="Kalkreuter E."/>
            <person name="Kautsar S.A."/>
            <person name="Yang D."/>
            <person name="Bader C.D."/>
            <person name="Teijaro C.N."/>
            <person name="Fluegel L."/>
            <person name="Davis C.M."/>
            <person name="Simpson J.R."/>
            <person name="Lauterbach L."/>
            <person name="Steele A.D."/>
            <person name="Gui C."/>
            <person name="Meng S."/>
            <person name="Li G."/>
            <person name="Viehrig K."/>
            <person name="Ye F."/>
            <person name="Su P."/>
            <person name="Kiefer A.F."/>
            <person name="Nichols A."/>
            <person name="Cepeda A.J."/>
            <person name="Yan W."/>
            <person name="Fan B."/>
            <person name="Jiang Y."/>
            <person name="Adhikari A."/>
            <person name="Zheng C.-J."/>
            <person name="Schuster L."/>
            <person name="Cowan T.M."/>
            <person name="Smanski M.J."/>
            <person name="Chevrette M.G."/>
            <person name="De Carvalho L.P.S."/>
            <person name="Shen B."/>
        </authorList>
    </citation>
    <scope>NUCLEOTIDE SEQUENCE [LARGE SCALE GENOMIC DNA]</scope>
    <source>
        <strain evidence="2 3">NPDC001694</strain>
    </source>
</reference>
<accession>A0ABV1TEA0</accession>
<dbReference type="RefSeq" id="WP_351956981.1">
    <property type="nucleotide sequence ID" value="NZ_JBEOZM010000005.1"/>
</dbReference>
<evidence type="ECO:0000313" key="2">
    <source>
        <dbReference type="EMBL" id="MER6268363.1"/>
    </source>
</evidence>
<comment type="caution">
    <text evidence="2">The sequence shown here is derived from an EMBL/GenBank/DDBJ whole genome shotgun (WGS) entry which is preliminary data.</text>
</comment>
<name>A0ABV1TEA0_9ACTN</name>
<keyword evidence="1" id="KW-1133">Transmembrane helix</keyword>
<keyword evidence="1" id="KW-0472">Membrane</keyword>
<sequence length="134" mass="13729">MSEETGAMWAVLLTLGGLPAVGYALATRLTGRGRKGRPPWRPGDDPVFWTCAGAALAGQALAATTVVGDRGGISGVLWTMFAAGCCAGAVLYTYDAFARPAGSGSGPAPRRPRPALLLVAPYAFALGFFWLVAG</sequence>
<protein>
    <recommendedName>
        <fullName evidence="4">Integral membrane protein</fullName>
    </recommendedName>
</protein>
<dbReference type="Proteomes" id="UP001490365">
    <property type="component" value="Unassembled WGS sequence"/>
</dbReference>
<keyword evidence="1" id="KW-0812">Transmembrane</keyword>
<dbReference type="EMBL" id="JBEOZM010000005">
    <property type="protein sequence ID" value="MER6268363.1"/>
    <property type="molecule type" value="Genomic_DNA"/>
</dbReference>
<feature type="transmembrane region" description="Helical" evidence="1">
    <location>
        <begin position="115"/>
        <end position="133"/>
    </location>
</feature>
<evidence type="ECO:0000256" key="1">
    <source>
        <dbReference type="SAM" id="Phobius"/>
    </source>
</evidence>
<organism evidence="2 3">
    <name type="scientific">Streptomyces sp. 900105755</name>
    <dbReference type="NCBI Taxonomy" id="3154389"/>
    <lineage>
        <taxon>Bacteria</taxon>
        <taxon>Bacillati</taxon>
        <taxon>Actinomycetota</taxon>
        <taxon>Actinomycetes</taxon>
        <taxon>Kitasatosporales</taxon>
        <taxon>Streptomycetaceae</taxon>
        <taxon>Streptomyces</taxon>
    </lineage>
</organism>
<evidence type="ECO:0000313" key="3">
    <source>
        <dbReference type="Proteomes" id="UP001490365"/>
    </source>
</evidence>
<gene>
    <name evidence="2" type="ORF">ABT211_13825</name>
</gene>
<feature type="transmembrane region" description="Helical" evidence="1">
    <location>
        <begin position="73"/>
        <end position="94"/>
    </location>
</feature>
<proteinExistence type="predicted"/>
<evidence type="ECO:0008006" key="4">
    <source>
        <dbReference type="Google" id="ProtNLM"/>
    </source>
</evidence>